<dbReference type="InterPro" id="IPR026912">
    <property type="entry name" value="Adenine_deam_C"/>
</dbReference>
<evidence type="ECO:0000256" key="5">
    <source>
        <dbReference type="ARBA" id="ARBA00047720"/>
    </source>
</evidence>
<dbReference type="HAMAP" id="MF_01518">
    <property type="entry name" value="Adenine_deamin"/>
    <property type="match status" value="1"/>
</dbReference>
<reference evidence="9 10" key="1">
    <citation type="submission" date="2020-03" db="EMBL/GenBank/DDBJ databases">
        <title>Vagococcus sp. nov., isolated from beetles.</title>
        <authorList>
            <person name="Hyun D.-W."/>
            <person name="Bae J.-W."/>
        </authorList>
    </citation>
    <scope>NUCLEOTIDE SEQUENCE [LARGE SCALE GENOMIC DNA]</scope>
    <source>
        <strain evidence="9 10">HDW17B</strain>
    </source>
</reference>
<dbReference type="Proteomes" id="UP000501747">
    <property type="component" value="Chromosome"/>
</dbReference>
<dbReference type="GO" id="GO:0000034">
    <property type="term" value="F:adenine deaminase activity"/>
    <property type="evidence" value="ECO:0007669"/>
    <property type="project" value="UniProtKB-UniRule"/>
</dbReference>
<evidence type="ECO:0000256" key="1">
    <source>
        <dbReference type="ARBA" id="ARBA00006773"/>
    </source>
</evidence>
<dbReference type="PANTHER" id="PTHR11113:SF2">
    <property type="entry name" value="ADENINE DEAMINASE"/>
    <property type="match status" value="1"/>
</dbReference>
<evidence type="ECO:0000256" key="6">
    <source>
        <dbReference type="HAMAP-Rule" id="MF_01518"/>
    </source>
</evidence>
<evidence type="ECO:0000256" key="3">
    <source>
        <dbReference type="ARBA" id="ARBA00022801"/>
    </source>
</evidence>
<dbReference type="RefSeq" id="WP_166033473.1">
    <property type="nucleotide sequence ID" value="NZ_CP049887.1"/>
</dbReference>
<dbReference type="KEGG" id="vhy:G7082_01860"/>
<dbReference type="EC" id="3.5.4.2" evidence="2 6"/>
<dbReference type="EMBL" id="CP049887">
    <property type="protein sequence ID" value="QIL47362.1"/>
    <property type="molecule type" value="Genomic_DNA"/>
</dbReference>
<protein>
    <recommendedName>
        <fullName evidence="2 6">Adenine deaminase</fullName>
        <shortName evidence="6">Adenase</shortName>
        <shortName evidence="6">Adenine aminase</shortName>
        <ecNumber evidence="2 6">3.5.4.2</ecNumber>
    </recommendedName>
</protein>
<comment type="catalytic activity">
    <reaction evidence="5 6">
        <text>adenine + H2O + H(+) = hypoxanthine + NH4(+)</text>
        <dbReference type="Rhea" id="RHEA:23688"/>
        <dbReference type="ChEBI" id="CHEBI:15377"/>
        <dbReference type="ChEBI" id="CHEBI:15378"/>
        <dbReference type="ChEBI" id="CHEBI:16708"/>
        <dbReference type="ChEBI" id="CHEBI:17368"/>
        <dbReference type="ChEBI" id="CHEBI:28938"/>
        <dbReference type="EC" id="3.5.4.2"/>
    </reaction>
</comment>
<evidence type="ECO:0000259" key="7">
    <source>
        <dbReference type="Pfam" id="PF01979"/>
    </source>
</evidence>
<sequence>MTVVDIQIKNVSLFQAVTQSFVTKHIYIKKEKIYHISSEEEKTITANSVIDGQGLFMVPGLIDSHMHIESSMCTPESFSDAVLQFGVTTVVADAHEIGNVFGIEGLNHFMSAQTELDIFHGIPSSVPSTTTELETTGGVIAFKEVEELLNNPKVICLGEAMNFKGISYEPDSLIAQIIRLIQEKRPTMPLEGHCPKIQGTDLSDFLYSGISSDHTHQFPESLKERIENGVFIQLQAKSMTKENMAVITEGHFYEYASIVTDDIMADELLSGHLDVNLRKAVACGLPMEKAIYMTTFTPARRMGLNDRGMIAPGKIADFILLDNLEDFSIKEVYKSGRQVFSQGMEQVASEHDYSYYPSHYFDTLQTRKLTLEDVSLKVGTTLEKVRCQVIRKHKIGTFTEPVIKEIPVIDGYLDWESAECSLLIIMERYGKNRNISYSLIEKPIEEKGAIGTTWAHDHHNIMIMGNTKEDLLKVQHELIEMKGGYCVSHSQEIIGRCPLPLGGIVSTEPIAILGERLKEIRRGMQVIGYKNMNEIMSFSTLSLPVSPAIKVTDVGMMDTKTQVFYDLIHKEDGELLNGNTY</sequence>
<feature type="domain" description="Adenine deaminase C-terminal" evidence="8">
    <location>
        <begin position="397"/>
        <end position="562"/>
    </location>
</feature>
<evidence type="ECO:0000256" key="2">
    <source>
        <dbReference type="ARBA" id="ARBA00012782"/>
    </source>
</evidence>
<dbReference type="InterPro" id="IPR006680">
    <property type="entry name" value="Amidohydro-rel"/>
</dbReference>
<organism evidence="9 10">
    <name type="scientific">Vagococcus hydrophili</name>
    <dbReference type="NCBI Taxonomy" id="2714947"/>
    <lineage>
        <taxon>Bacteria</taxon>
        <taxon>Bacillati</taxon>
        <taxon>Bacillota</taxon>
        <taxon>Bacilli</taxon>
        <taxon>Lactobacillales</taxon>
        <taxon>Enterococcaceae</taxon>
        <taxon>Vagococcus</taxon>
    </lineage>
</organism>
<keyword evidence="3 6" id="KW-0378">Hydrolase</keyword>
<evidence type="ECO:0000256" key="4">
    <source>
        <dbReference type="ARBA" id="ARBA00023211"/>
    </source>
</evidence>
<keyword evidence="4 6" id="KW-0464">Manganese</keyword>
<dbReference type="SUPFAM" id="SSF51556">
    <property type="entry name" value="Metallo-dependent hydrolases"/>
    <property type="match status" value="1"/>
</dbReference>
<dbReference type="InterPro" id="IPR032466">
    <property type="entry name" value="Metal_Hydrolase"/>
</dbReference>
<dbReference type="SUPFAM" id="SSF51338">
    <property type="entry name" value="Composite domain of metallo-dependent hydrolases"/>
    <property type="match status" value="1"/>
</dbReference>
<dbReference type="Pfam" id="PF01979">
    <property type="entry name" value="Amidohydro_1"/>
    <property type="match status" value="1"/>
</dbReference>
<dbReference type="PANTHER" id="PTHR11113">
    <property type="entry name" value="N-ACETYLGLUCOSAMINE-6-PHOSPHATE DEACETYLASE"/>
    <property type="match status" value="1"/>
</dbReference>
<dbReference type="InterPro" id="IPR011059">
    <property type="entry name" value="Metal-dep_hydrolase_composite"/>
</dbReference>
<feature type="domain" description="Amidohydrolase-related" evidence="7">
    <location>
        <begin position="56"/>
        <end position="339"/>
    </location>
</feature>
<dbReference type="Gene3D" id="2.30.40.10">
    <property type="entry name" value="Urease, subunit C, domain 1"/>
    <property type="match status" value="1"/>
</dbReference>
<comment type="cofactor">
    <cofactor evidence="6">
        <name>Mn(2+)</name>
        <dbReference type="ChEBI" id="CHEBI:29035"/>
    </cofactor>
</comment>
<evidence type="ECO:0000313" key="10">
    <source>
        <dbReference type="Proteomes" id="UP000501747"/>
    </source>
</evidence>
<dbReference type="Pfam" id="PF13382">
    <property type="entry name" value="Adenine_deam_C"/>
    <property type="match status" value="1"/>
</dbReference>
<evidence type="ECO:0000259" key="8">
    <source>
        <dbReference type="Pfam" id="PF13382"/>
    </source>
</evidence>
<keyword evidence="10" id="KW-1185">Reference proteome</keyword>
<accession>A0A6G8AQZ5</accession>
<gene>
    <name evidence="6" type="primary">ade</name>
    <name evidence="9" type="ORF">G7082_01860</name>
</gene>
<proteinExistence type="inferred from homology"/>
<dbReference type="Gene3D" id="3.20.20.140">
    <property type="entry name" value="Metal-dependent hydrolases"/>
    <property type="match status" value="1"/>
</dbReference>
<name>A0A6G8AQZ5_9ENTE</name>
<dbReference type="AlphaFoldDB" id="A0A6G8AQZ5"/>
<comment type="similarity">
    <text evidence="1 6">Belongs to the metallo-dependent hydrolases superfamily. Adenine deaminase family.</text>
</comment>
<dbReference type="InterPro" id="IPR006679">
    <property type="entry name" value="Adenine_deam"/>
</dbReference>
<dbReference type="GO" id="GO:0006146">
    <property type="term" value="P:adenine catabolic process"/>
    <property type="evidence" value="ECO:0007669"/>
    <property type="project" value="InterPro"/>
</dbReference>
<evidence type="ECO:0000313" key="9">
    <source>
        <dbReference type="EMBL" id="QIL47362.1"/>
    </source>
</evidence>